<dbReference type="GO" id="GO:0004504">
    <property type="term" value="F:peptidylglycine monooxygenase activity"/>
    <property type="evidence" value="ECO:0007669"/>
    <property type="project" value="TreeGrafter"/>
</dbReference>
<dbReference type="InterPro" id="IPR001258">
    <property type="entry name" value="NHL_repeat"/>
</dbReference>
<dbReference type="AlphaFoldDB" id="A0A5N4EEW9"/>
<keyword evidence="5" id="KW-0503">Monooxygenase</keyword>
<dbReference type="Proteomes" id="UP000299084">
    <property type="component" value="Unassembled WGS sequence"/>
</dbReference>
<feature type="repeat" description="NHL" evidence="4">
    <location>
        <begin position="1"/>
        <end position="25"/>
    </location>
</feature>
<dbReference type="Gene3D" id="2.120.10.30">
    <property type="entry name" value="TolB, C-terminal domain"/>
    <property type="match status" value="2"/>
</dbReference>
<dbReference type="EMBL" id="JWIN03000003">
    <property type="protein sequence ID" value="KAB1281669.1"/>
    <property type="molecule type" value="Genomic_DNA"/>
</dbReference>
<evidence type="ECO:0000256" key="1">
    <source>
        <dbReference type="ARBA" id="ARBA00022729"/>
    </source>
</evidence>
<dbReference type="GO" id="GO:0005576">
    <property type="term" value="C:extracellular region"/>
    <property type="evidence" value="ECO:0007669"/>
    <property type="project" value="TreeGrafter"/>
</dbReference>
<evidence type="ECO:0000256" key="3">
    <source>
        <dbReference type="ARBA" id="ARBA00023180"/>
    </source>
</evidence>
<organism evidence="5 6">
    <name type="scientific">Camelus dromedarius</name>
    <name type="common">Dromedary</name>
    <name type="synonym">Arabian camel</name>
    <dbReference type="NCBI Taxonomy" id="9838"/>
    <lineage>
        <taxon>Eukaryota</taxon>
        <taxon>Metazoa</taxon>
        <taxon>Chordata</taxon>
        <taxon>Craniata</taxon>
        <taxon>Vertebrata</taxon>
        <taxon>Euteleostomi</taxon>
        <taxon>Mammalia</taxon>
        <taxon>Eutheria</taxon>
        <taxon>Laurasiatheria</taxon>
        <taxon>Artiodactyla</taxon>
        <taxon>Tylopoda</taxon>
        <taxon>Camelidae</taxon>
        <taxon>Camelus</taxon>
    </lineage>
</organism>
<keyword evidence="3" id="KW-0325">Glycoprotein</keyword>
<accession>A0A5N4EEW9</accession>
<keyword evidence="5" id="KW-0560">Oxidoreductase</keyword>
<keyword evidence="2" id="KW-0677">Repeat</keyword>
<dbReference type="PANTHER" id="PTHR10680">
    <property type="entry name" value="PEPTIDYL-GLYCINE ALPHA-AMIDATING MONOOXYGENASE"/>
    <property type="match status" value="1"/>
</dbReference>
<dbReference type="InterPro" id="IPR011042">
    <property type="entry name" value="6-blade_b-propeller_TolB-like"/>
</dbReference>
<gene>
    <name evidence="5" type="ORF">Cadr_000004460</name>
</gene>
<reference evidence="5 6" key="1">
    <citation type="journal article" date="2019" name="Mol. Ecol. Resour.">
        <title>Improving Illumina assemblies with Hi-C and long reads: an example with the North African dromedary.</title>
        <authorList>
            <person name="Elbers J.P."/>
            <person name="Rogers M.F."/>
            <person name="Perelman P.L."/>
            <person name="Proskuryakova A.A."/>
            <person name="Serdyukova N.A."/>
            <person name="Johnson W.E."/>
            <person name="Horin P."/>
            <person name="Corander J."/>
            <person name="Murphy D."/>
            <person name="Burger P.A."/>
        </authorList>
    </citation>
    <scope>NUCLEOTIDE SEQUENCE [LARGE SCALE GENOMIC DNA]</scope>
    <source>
        <strain evidence="5">Drom800</strain>
        <tissue evidence="5">Blood</tissue>
    </source>
</reference>
<evidence type="ECO:0000313" key="6">
    <source>
        <dbReference type="Proteomes" id="UP000299084"/>
    </source>
</evidence>
<dbReference type="PROSITE" id="PS51125">
    <property type="entry name" value="NHL"/>
    <property type="match status" value="1"/>
</dbReference>
<keyword evidence="6" id="KW-1185">Reference proteome</keyword>
<evidence type="ECO:0000313" key="5">
    <source>
        <dbReference type="EMBL" id="KAB1281669.1"/>
    </source>
</evidence>
<evidence type="ECO:0000256" key="2">
    <source>
        <dbReference type="ARBA" id="ARBA00022737"/>
    </source>
</evidence>
<dbReference type="SUPFAM" id="SSF63825">
    <property type="entry name" value="YWTD domain"/>
    <property type="match status" value="1"/>
</dbReference>
<evidence type="ECO:0000256" key="4">
    <source>
        <dbReference type="PROSITE-ProRule" id="PRU00504"/>
    </source>
</evidence>
<sequence>MDPDTGTIYVSDGYCNSRIVQFSPSGKFVTQWGEGRLTGYVATGLLFAVNGKPYFENQEPVQGFVMNFSSGEIIDVFKPVRKVFTYINYG</sequence>
<keyword evidence="1" id="KW-0732">Signal</keyword>
<dbReference type="PANTHER" id="PTHR10680:SF14">
    <property type="entry name" value="PEPTIDYL-GLYCINE ALPHA-AMIDATING MONOOXYGENASE"/>
    <property type="match status" value="1"/>
</dbReference>
<name>A0A5N4EEW9_CAMDR</name>
<comment type="caution">
    <text evidence="5">The sequence shown here is derived from an EMBL/GenBank/DDBJ whole genome shotgun (WGS) entry which is preliminary data.</text>
</comment>
<proteinExistence type="predicted"/>
<protein>
    <submittedName>
        <fullName evidence="5">Peptidyl-glycine alpha-amidating monooxygenase</fullName>
    </submittedName>
</protein>